<name>A0ACC3YGN3_COLTU</name>
<proteinExistence type="predicted"/>
<organism evidence="1 2">
    <name type="scientific">Colletotrichum truncatum</name>
    <name type="common">Anthracnose fungus</name>
    <name type="synonym">Colletotrichum capsici</name>
    <dbReference type="NCBI Taxonomy" id="5467"/>
    <lineage>
        <taxon>Eukaryota</taxon>
        <taxon>Fungi</taxon>
        <taxon>Dikarya</taxon>
        <taxon>Ascomycota</taxon>
        <taxon>Pezizomycotina</taxon>
        <taxon>Sordariomycetes</taxon>
        <taxon>Hypocreomycetidae</taxon>
        <taxon>Glomerellales</taxon>
        <taxon>Glomerellaceae</taxon>
        <taxon>Colletotrichum</taxon>
        <taxon>Colletotrichum truncatum species complex</taxon>
    </lineage>
</organism>
<protein>
    <submittedName>
        <fullName evidence="1">Uncharacterized protein</fullName>
    </submittedName>
</protein>
<dbReference type="EMBL" id="VUJX02000010">
    <property type="protein sequence ID" value="KAL0931018.1"/>
    <property type="molecule type" value="Genomic_DNA"/>
</dbReference>
<evidence type="ECO:0000313" key="2">
    <source>
        <dbReference type="Proteomes" id="UP000805649"/>
    </source>
</evidence>
<comment type="caution">
    <text evidence="1">The sequence shown here is derived from an EMBL/GenBank/DDBJ whole genome shotgun (WGS) entry which is preliminary data.</text>
</comment>
<reference evidence="1 2" key="1">
    <citation type="journal article" date="2020" name="Phytopathology">
        <title>Genome Sequence Resources of Colletotrichum truncatum, C. plurivorum, C. musicola, and C. sojae: Four Species Pathogenic to Soybean (Glycine max).</title>
        <authorList>
            <person name="Rogerio F."/>
            <person name="Boufleur T.R."/>
            <person name="Ciampi-Guillardi M."/>
            <person name="Sukno S.A."/>
            <person name="Thon M.R."/>
            <person name="Massola Junior N.S."/>
            <person name="Baroncelli R."/>
        </authorList>
    </citation>
    <scope>NUCLEOTIDE SEQUENCE [LARGE SCALE GENOMIC DNA]</scope>
    <source>
        <strain evidence="1 2">CMES1059</strain>
    </source>
</reference>
<sequence>MDTLPQIFCLPTLISSSLLHSPHAYRVVFVYCKHNCPSSSSPLSRFQLQPCSTESDDLPHLSPSIRLASGIPGRHGHQRPQCLTPQSLPTHTSRRHTHTRTHQHVIHIWHSANTQPIRLRKLICNACRPTPPPRRCSPPQPQLHQREATVYQFCLELSRAACNHRQDAAPLTISCSHSATIPEQIRTLRYQYLNIVWQR</sequence>
<dbReference type="Proteomes" id="UP000805649">
    <property type="component" value="Unassembled WGS sequence"/>
</dbReference>
<evidence type="ECO:0000313" key="1">
    <source>
        <dbReference type="EMBL" id="KAL0931018.1"/>
    </source>
</evidence>
<gene>
    <name evidence="1" type="ORF">CTRU02_213753</name>
</gene>
<accession>A0ACC3YGN3</accession>
<keyword evidence="2" id="KW-1185">Reference proteome</keyword>